<organism evidence="1 2">
    <name type="scientific">Smallanthus sonchifolius</name>
    <dbReference type="NCBI Taxonomy" id="185202"/>
    <lineage>
        <taxon>Eukaryota</taxon>
        <taxon>Viridiplantae</taxon>
        <taxon>Streptophyta</taxon>
        <taxon>Embryophyta</taxon>
        <taxon>Tracheophyta</taxon>
        <taxon>Spermatophyta</taxon>
        <taxon>Magnoliopsida</taxon>
        <taxon>eudicotyledons</taxon>
        <taxon>Gunneridae</taxon>
        <taxon>Pentapetalae</taxon>
        <taxon>asterids</taxon>
        <taxon>campanulids</taxon>
        <taxon>Asterales</taxon>
        <taxon>Asteraceae</taxon>
        <taxon>Asteroideae</taxon>
        <taxon>Heliantheae alliance</taxon>
        <taxon>Millerieae</taxon>
        <taxon>Smallanthus</taxon>
    </lineage>
</organism>
<name>A0ACB9J796_9ASTR</name>
<protein>
    <submittedName>
        <fullName evidence="1">Uncharacterized protein</fullName>
    </submittedName>
</protein>
<sequence length="105" mass="12350">MLTLLLLVMGFGIESLRRLPDFMLKQVSLSNNKDYWSWSLDGSVEFKHIILGPDLIRYDRGPLVYKEKHNRQPFSFKNHTHPQNPRFEICSCCFGSRLSYIRSKS</sequence>
<gene>
    <name evidence="1" type="ORF">L1987_15118</name>
</gene>
<keyword evidence="2" id="KW-1185">Reference proteome</keyword>
<evidence type="ECO:0000313" key="2">
    <source>
        <dbReference type="Proteomes" id="UP001056120"/>
    </source>
</evidence>
<dbReference type="EMBL" id="CM042022">
    <property type="protein sequence ID" value="KAI3815450.1"/>
    <property type="molecule type" value="Genomic_DNA"/>
</dbReference>
<proteinExistence type="predicted"/>
<comment type="caution">
    <text evidence="1">The sequence shown here is derived from an EMBL/GenBank/DDBJ whole genome shotgun (WGS) entry which is preliminary data.</text>
</comment>
<evidence type="ECO:0000313" key="1">
    <source>
        <dbReference type="EMBL" id="KAI3815450.1"/>
    </source>
</evidence>
<accession>A0ACB9J796</accession>
<reference evidence="1 2" key="2">
    <citation type="journal article" date="2022" name="Mol. Ecol. Resour.">
        <title>The genomes of chicory, endive, great burdock and yacon provide insights into Asteraceae paleo-polyploidization history and plant inulin production.</title>
        <authorList>
            <person name="Fan W."/>
            <person name="Wang S."/>
            <person name="Wang H."/>
            <person name="Wang A."/>
            <person name="Jiang F."/>
            <person name="Liu H."/>
            <person name="Zhao H."/>
            <person name="Xu D."/>
            <person name="Zhang Y."/>
        </authorList>
    </citation>
    <scope>NUCLEOTIDE SEQUENCE [LARGE SCALE GENOMIC DNA]</scope>
    <source>
        <strain evidence="2">cv. Yunnan</strain>
        <tissue evidence="1">Leaves</tissue>
    </source>
</reference>
<reference evidence="2" key="1">
    <citation type="journal article" date="2022" name="Mol. Ecol. Resour.">
        <title>The genomes of chicory, endive, great burdock and yacon provide insights into Asteraceae palaeo-polyploidization history and plant inulin production.</title>
        <authorList>
            <person name="Fan W."/>
            <person name="Wang S."/>
            <person name="Wang H."/>
            <person name="Wang A."/>
            <person name="Jiang F."/>
            <person name="Liu H."/>
            <person name="Zhao H."/>
            <person name="Xu D."/>
            <person name="Zhang Y."/>
        </authorList>
    </citation>
    <scope>NUCLEOTIDE SEQUENCE [LARGE SCALE GENOMIC DNA]</scope>
    <source>
        <strain evidence="2">cv. Yunnan</strain>
    </source>
</reference>
<dbReference type="Proteomes" id="UP001056120">
    <property type="component" value="Linkage Group LG05"/>
</dbReference>